<keyword evidence="2" id="KW-0547">Nucleotide-binding</keyword>
<feature type="compositionally biased region" description="Basic and acidic residues" evidence="6">
    <location>
        <begin position="1"/>
        <end position="13"/>
    </location>
</feature>
<dbReference type="PANTHER" id="PTHR10887:SF341">
    <property type="entry name" value="NFX1-TYPE ZINC FINGER-CONTAINING PROTEIN 1"/>
    <property type="match status" value="1"/>
</dbReference>
<dbReference type="Proteomes" id="UP001206595">
    <property type="component" value="Unassembled WGS sequence"/>
</dbReference>
<feature type="domain" description="DNA2/NAM7 helicase-like C-terminal" evidence="8">
    <location>
        <begin position="953"/>
        <end position="1140"/>
    </location>
</feature>
<dbReference type="GO" id="GO:0005694">
    <property type="term" value="C:chromosome"/>
    <property type="evidence" value="ECO:0007669"/>
    <property type="project" value="UniProtKB-ARBA"/>
</dbReference>
<keyword evidence="4" id="KW-0347">Helicase</keyword>
<reference evidence="10" key="2">
    <citation type="journal article" date="2022" name="Proc. Natl. Acad. Sci. U.S.A.">
        <title>Diploid-dominant life cycles characterize the early evolution of Fungi.</title>
        <authorList>
            <person name="Amses K.R."/>
            <person name="Simmons D.R."/>
            <person name="Longcore J.E."/>
            <person name="Mondo S.J."/>
            <person name="Seto K."/>
            <person name="Jeronimo G.H."/>
            <person name="Bonds A.E."/>
            <person name="Quandt C.A."/>
            <person name="Davis W.J."/>
            <person name="Chang Y."/>
            <person name="Federici B.A."/>
            <person name="Kuo A."/>
            <person name="LaButti K."/>
            <person name="Pangilinan J."/>
            <person name="Andreopoulos W."/>
            <person name="Tritt A."/>
            <person name="Riley R."/>
            <person name="Hundley H."/>
            <person name="Johnson J."/>
            <person name="Lipzen A."/>
            <person name="Barry K."/>
            <person name="Lang B.F."/>
            <person name="Cuomo C.A."/>
            <person name="Buchler N.E."/>
            <person name="Grigoriev I.V."/>
            <person name="Spatafora J.W."/>
            <person name="Stajich J.E."/>
            <person name="James T.Y."/>
        </authorList>
    </citation>
    <scope>NUCLEOTIDE SEQUENCE</scope>
    <source>
        <strain evidence="10">AG</strain>
    </source>
</reference>
<evidence type="ECO:0000256" key="4">
    <source>
        <dbReference type="ARBA" id="ARBA00022806"/>
    </source>
</evidence>
<evidence type="ECO:0000259" key="9">
    <source>
        <dbReference type="Pfam" id="PF25396"/>
    </source>
</evidence>
<dbReference type="Gene3D" id="3.40.50.300">
    <property type="entry name" value="P-loop containing nucleotide triphosphate hydrolases"/>
    <property type="match status" value="3"/>
</dbReference>
<dbReference type="InterPro" id="IPR057373">
    <property type="entry name" value="ZNFX1"/>
</dbReference>
<dbReference type="PANTHER" id="PTHR10887">
    <property type="entry name" value="DNA2/NAM7 HELICASE FAMILY"/>
    <property type="match status" value="1"/>
</dbReference>
<dbReference type="InterPro" id="IPR047187">
    <property type="entry name" value="SF1_C_Upf1"/>
</dbReference>
<dbReference type="GO" id="GO:0016787">
    <property type="term" value="F:hydrolase activity"/>
    <property type="evidence" value="ECO:0007669"/>
    <property type="project" value="UniProtKB-KW"/>
</dbReference>
<dbReference type="GeneID" id="75910439"/>
<evidence type="ECO:0000256" key="2">
    <source>
        <dbReference type="ARBA" id="ARBA00022741"/>
    </source>
</evidence>
<feature type="compositionally biased region" description="Basic and acidic residues" evidence="6">
    <location>
        <begin position="740"/>
        <end position="751"/>
    </location>
</feature>
<dbReference type="InterPro" id="IPR041679">
    <property type="entry name" value="DNA2/NAM7-like_C"/>
</dbReference>
<dbReference type="CDD" id="cd06008">
    <property type="entry name" value="NF-X1-zinc-finger"/>
    <property type="match status" value="1"/>
</dbReference>
<dbReference type="Pfam" id="PF25396">
    <property type="entry name" value="ZNFX1"/>
    <property type="match status" value="1"/>
</dbReference>
<feature type="domain" description="ZNFX1" evidence="9">
    <location>
        <begin position="275"/>
        <end position="350"/>
    </location>
</feature>
<comment type="caution">
    <text evidence="10">The sequence shown here is derived from an EMBL/GenBank/DDBJ whole genome shotgun (WGS) entry which is preliminary data.</text>
</comment>
<dbReference type="InterPro" id="IPR045055">
    <property type="entry name" value="DNA2/NAM7-like"/>
</dbReference>
<dbReference type="GO" id="GO:0031380">
    <property type="term" value="C:nuclear RNA-directed RNA polymerase complex"/>
    <property type="evidence" value="ECO:0007669"/>
    <property type="project" value="TreeGrafter"/>
</dbReference>
<dbReference type="GO" id="GO:0004386">
    <property type="term" value="F:helicase activity"/>
    <property type="evidence" value="ECO:0007669"/>
    <property type="project" value="UniProtKB-KW"/>
</dbReference>
<sequence>MASRRPKDAKHNWNQENVANGWNTPEVLNLSLASLQVNGSTQKPSPNQHIPKPSPRSSTSASRQWDFTNSNDSLNVTDWKSPVGITITQGREEIFLATQSSPKPAADEATYGGEWVDLDWQQKGVKGSKKHNPFVHYTTPHDTRAFKLQVTANDAPYFVEVEVDHEAFRDHPIVPSREELLNPPVHLLKHNTMPSKERSNNTDRGQIPGVPVMRVFGPYDNVDQYAHTQFELLRYDCLIPLQMAITSYKTICNPPTITDQTEAASYAQRCESLQRNFRVYENVQLDSLVFGFHQVVYRISFRLPYGVSVNWEASKRLIPGTLVLLSKDGFEKDIKVACVSHREVKPLTGRNRFEFLLDISVENDNDADPLGYGDPNGNSTPHVMLEATSGYFEAYKHIMTVLQDVTVSTLPLASHLINLDKKIGIPKYAQLKRFYDLSLEPPTVKGEPPKFPVDITKLFPPYPEMGLDETQYRALQRILSRKVSIVQGPPGTGKTHVGLAATLILLKNFENDISLGPIVCICQTNHAIDQFLEHILKHNQNIVRVGGRSKSEALTNHTLYELRKAEREMGLSRIFRKRHELQKKINDLLFEMYEEPCVSIDFITKARLLSPQQIDSLRRMTDPNQIKERKKHPDDDLDDEWVINSDIPTNFTNNRGKDNQEGSHANKEPVVNKKPPNPVELWLGGAVSTVHPLQALPGYEELDIAKGEFLEQQKGLVIDKEADEEDAMDEEEVRENIQNFKDESNSSNRKDPCIGLNRTYWFQPSNPTKGASPVNNAPGASNSLAERRAVNYDWKDNSVGQQRRTKWQLSDDWSVWCRGSNDLREWPMAVRLQAHRAWMDLRNREIVRTIRSITKQYGALSRDFKAIRTATDAKICRRNRVIGMTSTAAAKYHHLLEAVKPRVIIFEEAGEMLESHIISSITSSTQHIILIGDQQQLRPNPSVYALGEYHNFNVSLFERLIVNDMPFTRLSHQRRMAPKIRSLVNPIYRNPPLMDHPYVHTYRSIPGMMQNLFFLIHNEPESHISESASKYNEHEAQMAVLLTSYLIMQGIPPDMITILTMYSGQLRKLRECLRKERRMGEDTNLVRISSVDGFQGEESEVVILSLVRSNSMGAIGFLKVVNRVCVALSRAKKGMYIIGNGAMLCQRSELWNEIIGNLEDQHPDCIGEQLMLRCQQHPDRVTSVRYPVDFKDVEEGGCGQPCEIILPCGHKCPAKCHVYPHEDNVVCRQPCLLTHPTCGHACLRQCREPCGKCLSFVRVRMNCGHEMEIACGDTTPAKCNKCLPSSW</sequence>
<dbReference type="Pfam" id="PF13087">
    <property type="entry name" value="AAA_12"/>
    <property type="match status" value="1"/>
</dbReference>
<evidence type="ECO:0000313" key="10">
    <source>
        <dbReference type="EMBL" id="KAI8584728.1"/>
    </source>
</evidence>
<reference evidence="10" key="1">
    <citation type="submission" date="2021-06" db="EMBL/GenBank/DDBJ databases">
        <authorList>
            <consortium name="DOE Joint Genome Institute"/>
            <person name="Mondo S.J."/>
            <person name="Amses K.R."/>
            <person name="Simmons D.R."/>
            <person name="Longcore J.E."/>
            <person name="Seto K."/>
            <person name="Alves G.H."/>
            <person name="Bonds A.E."/>
            <person name="Quandt C.A."/>
            <person name="Davis W.J."/>
            <person name="Chang Y."/>
            <person name="Letcher P.M."/>
            <person name="Powell M.J."/>
            <person name="Kuo A."/>
            <person name="Labutti K."/>
            <person name="Pangilinan J."/>
            <person name="Andreopoulos W."/>
            <person name="Tritt A."/>
            <person name="Riley R."/>
            <person name="Hundley H."/>
            <person name="Johnson J."/>
            <person name="Lipzen A."/>
            <person name="Barry K."/>
            <person name="Berbee M.L."/>
            <person name="Buchler N.E."/>
            <person name="Grigoriev I.V."/>
            <person name="Spatafora J.W."/>
            <person name="Stajich J.E."/>
            <person name="James T.Y."/>
        </authorList>
    </citation>
    <scope>NUCLEOTIDE SEQUENCE</scope>
    <source>
        <strain evidence="10">AG</strain>
    </source>
</reference>
<keyword evidence="3" id="KW-0378">Hydrolase</keyword>
<dbReference type="GO" id="GO:0005524">
    <property type="term" value="F:ATP binding"/>
    <property type="evidence" value="ECO:0007669"/>
    <property type="project" value="UniProtKB-KW"/>
</dbReference>
<accession>A0AAD5EJ29</accession>
<dbReference type="EMBL" id="MU620892">
    <property type="protein sequence ID" value="KAI8584728.1"/>
    <property type="molecule type" value="Genomic_DNA"/>
</dbReference>
<feature type="region of interest" description="Disordered" evidence="6">
    <location>
        <begin position="1"/>
        <end position="22"/>
    </location>
</feature>
<name>A0AAD5EJ29_UMBRA</name>
<feature type="compositionally biased region" description="Polar residues" evidence="6">
    <location>
        <begin position="55"/>
        <end position="71"/>
    </location>
</feature>
<gene>
    <name evidence="10" type="ORF">K450DRAFT_217738</name>
</gene>
<dbReference type="InterPro" id="IPR027417">
    <property type="entry name" value="P-loop_NTPase"/>
</dbReference>
<feature type="compositionally biased region" description="Basic and acidic residues" evidence="6">
    <location>
        <begin position="619"/>
        <end position="634"/>
    </location>
</feature>
<feature type="domain" description="DNA2/NAM7 helicase helicase" evidence="7">
    <location>
        <begin position="467"/>
        <end position="939"/>
    </location>
</feature>
<evidence type="ECO:0008006" key="12">
    <source>
        <dbReference type="Google" id="ProtNLM"/>
    </source>
</evidence>
<evidence type="ECO:0000259" key="8">
    <source>
        <dbReference type="Pfam" id="PF13087"/>
    </source>
</evidence>
<evidence type="ECO:0000256" key="1">
    <source>
        <dbReference type="ARBA" id="ARBA00007913"/>
    </source>
</evidence>
<feature type="compositionally biased region" description="Acidic residues" evidence="6">
    <location>
        <begin position="722"/>
        <end position="733"/>
    </location>
</feature>
<dbReference type="FunFam" id="3.40.50.300:FF:000326">
    <property type="entry name" value="P-loop containing nucleoside triphosphate hydrolase"/>
    <property type="match status" value="1"/>
</dbReference>
<feature type="compositionally biased region" description="Basic and acidic residues" evidence="6">
    <location>
        <begin position="655"/>
        <end position="671"/>
    </location>
</feature>
<keyword evidence="11" id="KW-1185">Reference proteome</keyword>
<feature type="region of interest" description="Disordered" evidence="6">
    <location>
        <begin position="36"/>
        <end position="71"/>
    </location>
</feature>
<organism evidence="10 11">
    <name type="scientific">Umbelopsis ramanniana AG</name>
    <dbReference type="NCBI Taxonomy" id="1314678"/>
    <lineage>
        <taxon>Eukaryota</taxon>
        <taxon>Fungi</taxon>
        <taxon>Fungi incertae sedis</taxon>
        <taxon>Mucoromycota</taxon>
        <taxon>Mucoromycotina</taxon>
        <taxon>Umbelopsidomycetes</taxon>
        <taxon>Umbelopsidales</taxon>
        <taxon>Umbelopsidaceae</taxon>
        <taxon>Umbelopsis</taxon>
    </lineage>
</organism>
<evidence type="ECO:0000256" key="5">
    <source>
        <dbReference type="ARBA" id="ARBA00022840"/>
    </source>
</evidence>
<dbReference type="CDD" id="cd18808">
    <property type="entry name" value="SF1_C_Upf1"/>
    <property type="match status" value="1"/>
</dbReference>
<dbReference type="GO" id="GO:0031048">
    <property type="term" value="P:regulatory ncRNA-mediated heterochromatin formation"/>
    <property type="evidence" value="ECO:0007669"/>
    <property type="project" value="TreeGrafter"/>
</dbReference>
<comment type="similarity">
    <text evidence="1">Belongs to the DNA2/NAM7 helicase family.</text>
</comment>
<feature type="region of interest" description="Disordered" evidence="6">
    <location>
        <begin position="722"/>
        <end position="751"/>
    </location>
</feature>
<dbReference type="Pfam" id="PF13086">
    <property type="entry name" value="AAA_11"/>
    <property type="match status" value="1"/>
</dbReference>
<proteinExistence type="inferred from homology"/>
<evidence type="ECO:0000313" key="11">
    <source>
        <dbReference type="Proteomes" id="UP001206595"/>
    </source>
</evidence>
<dbReference type="SUPFAM" id="SSF52540">
    <property type="entry name" value="P-loop containing nucleoside triphosphate hydrolases"/>
    <property type="match status" value="1"/>
</dbReference>
<dbReference type="RefSeq" id="XP_051449732.1">
    <property type="nucleotide sequence ID" value="XM_051585089.1"/>
</dbReference>
<evidence type="ECO:0000259" key="7">
    <source>
        <dbReference type="Pfam" id="PF13086"/>
    </source>
</evidence>
<keyword evidence="5" id="KW-0067">ATP-binding</keyword>
<protein>
    <recommendedName>
        <fullName evidence="12">P-loop containing nucleoside triphosphate hydrolase protein</fullName>
    </recommendedName>
</protein>
<feature type="compositionally biased region" description="Polar residues" evidence="6">
    <location>
        <begin position="36"/>
        <end position="48"/>
    </location>
</feature>
<evidence type="ECO:0000256" key="6">
    <source>
        <dbReference type="SAM" id="MobiDB-lite"/>
    </source>
</evidence>
<dbReference type="InterPro" id="IPR041677">
    <property type="entry name" value="DNA2/NAM7_AAA_11"/>
</dbReference>
<feature type="region of interest" description="Disordered" evidence="6">
    <location>
        <begin position="619"/>
        <end position="675"/>
    </location>
</feature>
<evidence type="ECO:0000256" key="3">
    <source>
        <dbReference type="ARBA" id="ARBA00022801"/>
    </source>
</evidence>